<dbReference type="EMBL" id="JBHTBH010000001">
    <property type="protein sequence ID" value="MFC7326142.1"/>
    <property type="molecule type" value="Genomic_DNA"/>
</dbReference>
<keyword evidence="2" id="KW-0812">Transmembrane</keyword>
<keyword evidence="4" id="KW-1185">Reference proteome</keyword>
<feature type="compositionally biased region" description="Gly residues" evidence="1">
    <location>
        <begin position="129"/>
        <end position="140"/>
    </location>
</feature>
<dbReference type="Proteomes" id="UP001596540">
    <property type="component" value="Unassembled WGS sequence"/>
</dbReference>
<feature type="transmembrane region" description="Helical" evidence="2">
    <location>
        <begin position="6"/>
        <end position="26"/>
    </location>
</feature>
<comment type="caution">
    <text evidence="3">The sequence shown here is derived from an EMBL/GenBank/DDBJ whole genome shotgun (WGS) entry which is preliminary data.</text>
</comment>
<feature type="compositionally biased region" description="Basic and acidic residues" evidence="1">
    <location>
        <begin position="169"/>
        <end position="180"/>
    </location>
</feature>
<proteinExistence type="predicted"/>
<evidence type="ECO:0000256" key="1">
    <source>
        <dbReference type="SAM" id="MobiDB-lite"/>
    </source>
</evidence>
<accession>A0ABW2K863</accession>
<name>A0ABW2K863_9ACTN</name>
<gene>
    <name evidence="3" type="ORF">ACFQRF_00180</name>
</gene>
<organism evidence="3 4">
    <name type="scientific">Marinactinospora rubrisoli</name>
    <dbReference type="NCBI Taxonomy" id="2715399"/>
    <lineage>
        <taxon>Bacteria</taxon>
        <taxon>Bacillati</taxon>
        <taxon>Actinomycetota</taxon>
        <taxon>Actinomycetes</taxon>
        <taxon>Streptosporangiales</taxon>
        <taxon>Nocardiopsidaceae</taxon>
        <taxon>Marinactinospora</taxon>
    </lineage>
</organism>
<feature type="region of interest" description="Disordered" evidence="1">
    <location>
        <begin position="129"/>
        <end position="198"/>
    </location>
</feature>
<dbReference type="Pfam" id="PF14584">
    <property type="entry name" value="DUF4446"/>
    <property type="match status" value="1"/>
</dbReference>
<keyword evidence="2" id="KW-1133">Transmembrane helix</keyword>
<protein>
    <submittedName>
        <fullName evidence="3">DUF4446 family protein</fullName>
    </submittedName>
</protein>
<dbReference type="InterPro" id="IPR027981">
    <property type="entry name" value="DUF4446"/>
</dbReference>
<evidence type="ECO:0000313" key="4">
    <source>
        <dbReference type="Proteomes" id="UP001596540"/>
    </source>
</evidence>
<reference evidence="4" key="1">
    <citation type="journal article" date="2019" name="Int. J. Syst. Evol. Microbiol.">
        <title>The Global Catalogue of Microorganisms (GCM) 10K type strain sequencing project: providing services to taxonomists for standard genome sequencing and annotation.</title>
        <authorList>
            <consortium name="The Broad Institute Genomics Platform"/>
            <consortium name="The Broad Institute Genome Sequencing Center for Infectious Disease"/>
            <person name="Wu L."/>
            <person name="Ma J."/>
        </authorList>
    </citation>
    <scope>NUCLEOTIDE SEQUENCE [LARGE SCALE GENOMIC DNA]</scope>
    <source>
        <strain evidence="4">CGMCC 4.7382</strain>
    </source>
</reference>
<sequence length="198" mass="20183">MLPTILAGAAVLLGMVGLLLGVIALIRSRRAVDDCRAELRRLLPDANGVDVRAIRDVAAVRYDALEEMSGARSFSLAMLNAAGDGVVLTSINGRTESRTYAKIVERGNAAEALSPEEYRAIRAARLGQGPGYATPGGDGAVGAAPLSPARALVPEQSAPEGDVPPQGGAEHDGRDPEPARAGEAAGDGAPEPGRAADA</sequence>
<keyword evidence="2" id="KW-0472">Membrane</keyword>
<dbReference type="RefSeq" id="WP_379867926.1">
    <property type="nucleotide sequence ID" value="NZ_JBHTBH010000001.1"/>
</dbReference>
<evidence type="ECO:0000313" key="3">
    <source>
        <dbReference type="EMBL" id="MFC7326142.1"/>
    </source>
</evidence>
<feature type="compositionally biased region" description="Low complexity" evidence="1">
    <location>
        <begin position="181"/>
        <end position="198"/>
    </location>
</feature>
<evidence type="ECO:0000256" key="2">
    <source>
        <dbReference type="SAM" id="Phobius"/>
    </source>
</evidence>